<dbReference type="PROSITE" id="PS50940">
    <property type="entry name" value="CHIT_BIND_II"/>
    <property type="match status" value="1"/>
</dbReference>
<feature type="compositionally biased region" description="Polar residues" evidence="6">
    <location>
        <begin position="746"/>
        <end position="777"/>
    </location>
</feature>
<feature type="compositionally biased region" description="Low complexity" evidence="6">
    <location>
        <begin position="778"/>
        <end position="794"/>
    </location>
</feature>
<dbReference type="InterPro" id="IPR051940">
    <property type="entry name" value="Chitin_bind-dev_reg"/>
</dbReference>
<protein>
    <submittedName>
        <fullName evidence="10">Dentin sialophosphoprotein-like</fullName>
    </submittedName>
</protein>
<dbReference type="InParanoid" id="A0A7F5RNC6"/>
<feature type="compositionally biased region" description="Low complexity" evidence="6">
    <location>
        <begin position="589"/>
        <end position="603"/>
    </location>
</feature>
<feature type="compositionally biased region" description="Polar residues" evidence="6">
    <location>
        <begin position="810"/>
        <end position="832"/>
    </location>
</feature>
<dbReference type="GO" id="GO:0005576">
    <property type="term" value="C:extracellular region"/>
    <property type="evidence" value="ECO:0007669"/>
    <property type="project" value="InterPro"/>
</dbReference>
<dbReference type="InterPro" id="IPR002557">
    <property type="entry name" value="Chitin-bd_dom"/>
</dbReference>
<dbReference type="Pfam" id="PF01607">
    <property type="entry name" value="CBM_14"/>
    <property type="match status" value="1"/>
</dbReference>
<evidence type="ECO:0000313" key="9">
    <source>
        <dbReference type="Proteomes" id="UP000192223"/>
    </source>
</evidence>
<keyword evidence="2 7" id="KW-0732">Signal</keyword>
<feature type="compositionally biased region" description="Polar residues" evidence="6">
    <location>
        <begin position="422"/>
        <end position="476"/>
    </location>
</feature>
<feature type="compositionally biased region" description="Polar residues" evidence="6">
    <location>
        <begin position="619"/>
        <end position="667"/>
    </location>
</feature>
<feature type="region of interest" description="Disordered" evidence="6">
    <location>
        <begin position="196"/>
        <end position="408"/>
    </location>
</feature>
<feature type="compositionally biased region" description="Basic and acidic residues" evidence="6">
    <location>
        <begin position="897"/>
        <end position="920"/>
    </location>
</feature>
<keyword evidence="5" id="KW-0325">Glycoprotein</keyword>
<gene>
    <name evidence="10" type="primary">LOC108744978</name>
</gene>
<feature type="compositionally biased region" description="Polar residues" evidence="6">
    <location>
        <begin position="497"/>
        <end position="540"/>
    </location>
</feature>
<evidence type="ECO:0000256" key="2">
    <source>
        <dbReference type="ARBA" id="ARBA00022729"/>
    </source>
</evidence>
<dbReference type="Gene3D" id="2.170.140.10">
    <property type="entry name" value="Chitin binding domain"/>
    <property type="match status" value="1"/>
</dbReference>
<evidence type="ECO:0000256" key="5">
    <source>
        <dbReference type="ARBA" id="ARBA00023180"/>
    </source>
</evidence>
<evidence type="ECO:0000313" key="10">
    <source>
        <dbReference type="RefSeq" id="XP_025837523.1"/>
    </source>
</evidence>
<organism evidence="9 10">
    <name type="scientific">Agrilus planipennis</name>
    <name type="common">Emerald ash borer</name>
    <name type="synonym">Agrilus marcopoli</name>
    <dbReference type="NCBI Taxonomy" id="224129"/>
    <lineage>
        <taxon>Eukaryota</taxon>
        <taxon>Metazoa</taxon>
        <taxon>Ecdysozoa</taxon>
        <taxon>Arthropoda</taxon>
        <taxon>Hexapoda</taxon>
        <taxon>Insecta</taxon>
        <taxon>Pterygota</taxon>
        <taxon>Neoptera</taxon>
        <taxon>Endopterygota</taxon>
        <taxon>Coleoptera</taxon>
        <taxon>Polyphaga</taxon>
        <taxon>Elateriformia</taxon>
        <taxon>Buprestoidea</taxon>
        <taxon>Buprestidae</taxon>
        <taxon>Agrilinae</taxon>
        <taxon>Agrilus</taxon>
    </lineage>
</organism>
<dbReference type="KEGG" id="apln:108744978"/>
<feature type="region of interest" description="Disordered" evidence="6">
    <location>
        <begin position="93"/>
        <end position="116"/>
    </location>
</feature>
<dbReference type="AlphaFoldDB" id="A0A7F5RNC6"/>
<dbReference type="PANTHER" id="PTHR23301:SF0">
    <property type="entry name" value="CHITIN-BINDING TYPE-2 DOMAIN-CONTAINING PROTEIN-RELATED"/>
    <property type="match status" value="1"/>
</dbReference>
<feature type="compositionally biased region" description="Acidic residues" evidence="6">
    <location>
        <begin position="866"/>
        <end position="878"/>
    </location>
</feature>
<evidence type="ECO:0000259" key="8">
    <source>
        <dbReference type="PROSITE" id="PS50940"/>
    </source>
</evidence>
<dbReference type="SUPFAM" id="SSF57625">
    <property type="entry name" value="Invertebrate chitin-binding proteins"/>
    <property type="match status" value="1"/>
</dbReference>
<dbReference type="RefSeq" id="XP_025837523.1">
    <property type="nucleotide sequence ID" value="XM_025981738.1"/>
</dbReference>
<feature type="compositionally biased region" description="Polar residues" evidence="6">
    <location>
        <begin position="204"/>
        <end position="284"/>
    </location>
</feature>
<keyword evidence="4" id="KW-1015">Disulfide bond</keyword>
<evidence type="ECO:0000256" key="3">
    <source>
        <dbReference type="ARBA" id="ARBA00022737"/>
    </source>
</evidence>
<dbReference type="InterPro" id="IPR036508">
    <property type="entry name" value="Chitin-bd_dom_sf"/>
</dbReference>
<feature type="region of interest" description="Disordered" evidence="6">
    <location>
        <begin position="421"/>
        <end position="952"/>
    </location>
</feature>
<evidence type="ECO:0000256" key="1">
    <source>
        <dbReference type="ARBA" id="ARBA00022669"/>
    </source>
</evidence>
<feature type="compositionally biased region" description="Basic and acidic residues" evidence="6">
    <location>
        <begin position="927"/>
        <end position="946"/>
    </location>
</feature>
<evidence type="ECO:0000256" key="7">
    <source>
        <dbReference type="SAM" id="SignalP"/>
    </source>
</evidence>
<feature type="signal peptide" evidence="7">
    <location>
        <begin position="1"/>
        <end position="22"/>
    </location>
</feature>
<sequence>MRSIYSFIIISTILLRYHETNATLSSQCPAIDSVNVTYLKHETDCDKFYKCTNGRAVLFNCPVGLQFNLQLGVCDYPANVNCIVTDSVVVNSESTTNTNTPLPSSESSFAGKTPSPSLTQTVANVITTVVDLILPKEASTTPSGPSVEINTVTVNPNQPNVPQELAVTSDSSNPGVTEAPVVGTISSQLVDTLATDASRPVGPSNANPSNTVDLQEPATTVGNIDPTATETPFSDTTSSQIVDFPSNQPPVGSTNTTSPNVDQQQPNDAANPSVPATLNSTQNPAVIIDELNPGITNSPPVESTGAGSPNVAQPGGNPSEQVSNVDQQQPSGATEQSVVDTPNSTQNPAVIIDELNPGITNSPPVESTGAGSPNVAQPGGNPSEQASNVDQQQPSGATEQSVVDTPNSTQTPAEIIDELNPGITNSLPVESTAAGSPNVAQPGGNPSEQVSNVDQQQPSGATEQSVVDTPNSTQNPAVIIDELNPGITNIPPAESTAAGSPNVAQPGGNPSEQVSNVDQQQPNGASDQLVTDIPNSTQNPAVIIDELNPGITNSPPAESTGAGSPNVAQPGSNPSEQVSNVDQQQPSVATNQSIAANSSASQNPGVIIDELNPGVSGGSLVNSTGTGSGNAAQSGNPSVQAPNVDQQQPSVATNQSVAANSSTSQNPGVIIDELNPGVSGGSLVNSTATGSGNAAQPGSNPSVQAPNVDQQQPSVATNQSVAANSSASQNPGAIIDELNPGVSGGSLVNSTATGSGNAAQPGSNPSVQAPNVDQQQPSVATNQSVAANSSASQNPGAIIDELNPGVSGGSLVNSTGTGSGNAAQPSGGTSVNAGGELDSASHPGSSSSAQSPANGSNRPTNSNESNNDDDDNGNDNSDETSPKSKENNSNIDDDDNKENSRENSEDETENKSGNKFNKENDSDDDSNESKQKKEKNDEDDSSNSKEKKGKIRAVNKILSKINKLRSKLSKLAQQEKLNQGSDEDNSYEKKRGIIIAKIKSLVKKERLFKEDSNESN</sequence>
<proteinExistence type="predicted"/>
<dbReference type="GO" id="GO:0008061">
    <property type="term" value="F:chitin binding"/>
    <property type="evidence" value="ECO:0007669"/>
    <property type="project" value="UniProtKB-KW"/>
</dbReference>
<accession>A0A7F5RNC6</accession>
<feature type="compositionally biased region" description="Low complexity" evidence="6">
    <location>
        <begin position="714"/>
        <end position="730"/>
    </location>
</feature>
<feature type="compositionally biased region" description="Low complexity" evidence="6">
    <location>
        <begin position="93"/>
        <end position="108"/>
    </location>
</feature>
<feature type="chain" id="PRO_5028878397" evidence="7">
    <location>
        <begin position="23"/>
        <end position="1016"/>
    </location>
</feature>
<evidence type="ECO:0000256" key="4">
    <source>
        <dbReference type="ARBA" id="ARBA00023157"/>
    </source>
</evidence>
<dbReference type="Proteomes" id="UP000192223">
    <property type="component" value="Unplaced"/>
</dbReference>
<feature type="domain" description="Chitin-binding type-2" evidence="8">
    <location>
        <begin position="25"/>
        <end position="84"/>
    </location>
</feature>
<dbReference type="PANTHER" id="PTHR23301">
    <property type="entry name" value="CHITIN BINDING PERITROPHIN-A"/>
    <property type="match status" value="1"/>
</dbReference>
<dbReference type="OrthoDB" id="6020543at2759"/>
<feature type="compositionally biased region" description="Polar residues" evidence="6">
    <location>
        <begin position="358"/>
        <end position="408"/>
    </location>
</feature>
<feature type="compositionally biased region" description="Polar residues" evidence="6">
    <location>
        <begin position="682"/>
        <end position="713"/>
    </location>
</feature>
<dbReference type="GeneID" id="108744978"/>
<dbReference type="SMART" id="SM00494">
    <property type="entry name" value="ChtBD2"/>
    <property type="match status" value="1"/>
</dbReference>
<name>A0A7F5RNC6_AGRPL</name>
<keyword evidence="9" id="KW-1185">Reference proteome</keyword>
<reference evidence="10" key="1">
    <citation type="submission" date="2025-08" db="UniProtKB">
        <authorList>
            <consortium name="RefSeq"/>
        </authorList>
    </citation>
    <scope>IDENTIFICATION</scope>
    <source>
        <tissue evidence="10">Entire body</tissue>
    </source>
</reference>
<feature type="compositionally biased region" description="Polar residues" evidence="6">
    <location>
        <begin position="294"/>
        <end position="348"/>
    </location>
</feature>
<keyword evidence="3" id="KW-0677">Repeat</keyword>
<keyword evidence="1" id="KW-0147">Chitin-binding</keyword>
<evidence type="ECO:0000256" key="6">
    <source>
        <dbReference type="SAM" id="MobiDB-lite"/>
    </source>
</evidence>
<feature type="compositionally biased region" description="Polar residues" evidence="6">
    <location>
        <begin position="550"/>
        <end position="588"/>
    </location>
</feature>
<feature type="compositionally biased region" description="Low complexity" evidence="6">
    <location>
        <begin position="840"/>
        <end position="865"/>
    </location>
</feature>